<evidence type="ECO:0000256" key="2">
    <source>
        <dbReference type="ARBA" id="ARBA00022525"/>
    </source>
</evidence>
<dbReference type="EMBL" id="JTDY01006390">
    <property type="protein sequence ID" value="KOB66054.1"/>
    <property type="molecule type" value="Genomic_DNA"/>
</dbReference>
<comment type="caution">
    <text evidence="5">The sequence shown here is derived from an EMBL/GenBank/DDBJ whole genome shotgun (WGS) entry which is preliminary data.</text>
</comment>
<dbReference type="InterPro" id="IPR035940">
    <property type="entry name" value="CAP_sf"/>
</dbReference>
<dbReference type="PROSITE" id="PS01009">
    <property type="entry name" value="CRISP_1"/>
    <property type="match status" value="1"/>
</dbReference>
<proteinExistence type="predicted"/>
<dbReference type="GO" id="GO:0005576">
    <property type="term" value="C:extracellular region"/>
    <property type="evidence" value="ECO:0007669"/>
    <property type="project" value="UniProtKB-SubCell"/>
</dbReference>
<dbReference type="Proteomes" id="UP000037510">
    <property type="component" value="Unassembled WGS sequence"/>
</dbReference>
<organism evidence="5 6">
    <name type="scientific">Operophtera brumata</name>
    <name type="common">Winter moth</name>
    <name type="synonym">Phalaena brumata</name>
    <dbReference type="NCBI Taxonomy" id="104452"/>
    <lineage>
        <taxon>Eukaryota</taxon>
        <taxon>Metazoa</taxon>
        <taxon>Ecdysozoa</taxon>
        <taxon>Arthropoda</taxon>
        <taxon>Hexapoda</taxon>
        <taxon>Insecta</taxon>
        <taxon>Pterygota</taxon>
        <taxon>Neoptera</taxon>
        <taxon>Endopterygota</taxon>
        <taxon>Lepidoptera</taxon>
        <taxon>Glossata</taxon>
        <taxon>Ditrysia</taxon>
        <taxon>Geometroidea</taxon>
        <taxon>Geometridae</taxon>
        <taxon>Larentiinae</taxon>
        <taxon>Operophtera</taxon>
    </lineage>
</organism>
<protein>
    <submittedName>
        <fullName evidence="5">Venom allergen</fullName>
    </submittedName>
</protein>
<dbReference type="Gene3D" id="3.40.33.10">
    <property type="entry name" value="CAP"/>
    <property type="match status" value="1"/>
</dbReference>
<dbReference type="InterPro" id="IPR002413">
    <property type="entry name" value="V5_allergen-like"/>
</dbReference>
<sequence>MMSLVLIVLGGILASTEGCGPGKQMLKSGGLSAYEKQAIVDAHNRLRQSVALGQVSSQPPAANMMEMVWDDELAATAQRWSDQCTPAHDRAAQRDVGRFPVGQNLAATWTTRPPTESTDSTPDFNKQINAWYDEVRIFGFKPITGGHGTGHYSQLVWGETSKVGCGFTFYYDPARGYTKLYVCNYGPGGNVIGSNPYEKGYPSCTNFGLTESTKYSGLCCKFLSHHFKLEVNMESIPTIQDESEFPSSFTATSSYQTVDNSNSFISNVIPDSTGGAAQGFNYQYNNQFYNQYNNQYQYQYQQPETYYQPETTSFRPLLSIFKTASNLFNKPKPQVRIGTVFL</sequence>
<dbReference type="SMR" id="A0A0L7KSN7"/>
<dbReference type="AlphaFoldDB" id="A0A0L7KSN7"/>
<name>A0A0L7KSN7_OPEBR</name>
<evidence type="ECO:0000259" key="4">
    <source>
        <dbReference type="SMART" id="SM00198"/>
    </source>
</evidence>
<dbReference type="PRINTS" id="PR00838">
    <property type="entry name" value="V5ALLERGEN"/>
</dbReference>
<evidence type="ECO:0000256" key="1">
    <source>
        <dbReference type="ARBA" id="ARBA00004613"/>
    </source>
</evidence>
<evidence type="ECO:0000313" key="5">
    <source>
        <dbReference type="EMBL" id="KOB66054.1"/>
    </source>
</evidence>
<dbReference type="PANTHER" id="PTHR10334">
    <property type="entry name" value="CYSTEINE-RICH SECRETORY PROTEIN-RELATED"/>
    <property type="match status" value="1"/>
</dbReference>
<dbReference type="PRINTS" id="PR00837">
    <property type="entry name" value="V5TPXLIKE"/>
</dbReference>
<dbReference type="PROSITE" id="PS01010">
    <property type="entry name" value="CRISP_2"/>
    <property type="match status" value="1"/>
</dbReference>
<keyword evidence="3" id="KW-0732">Signal</keyword>
<reference evidence="5 6" key="1">
    <citation type="journal article" date="2015" name="Genome Biol. Evol.">
        <title>The genome of winter moth (Operophtera brumata) provides a genomic perspective on sexual dimorphism and phenology.</title>
        <authorList>
            <person name="Derks M.F."/>
            <person name="Smit S."/>
            <person name="Salis L."/>
            <person name="Schijlen E."/>
            <person name="Bossers A."/>
            <person name="Mateman C."/>
            <person name="Pijl A.S."/>
            <person name="de Ridder D."/>
            <person name="Groenen M.A."/>
            <person name="Visser M.E."/>
            <person name="Megens H.J."/>
        </authorList>
    </citation>
    <scope>NUCLEOTIDE SEQUENCE [LARGE SCALE GENOMIC DNA]</scope>
    <source>
        <strain evidence="5">WM2013NL</strain>
        <tissue evidence="5">Head and thorax</tissue>
    </source>
</reference>
<dbReference type="InterPro" id="IPR018244">
    <property type="entry name" value="Allrgn_V5/Tpx1_CS"/>
</dbReference>
<keyword evidence="6" id="KW-1185">Reference proteome</keyword>
<comment type="subcellular location">
    <subcellularLocation>
        <location evidence="1">Secreted</location>
    </subcellularLocation>
</comment>
<dbReference type="InterPro" id="IPR001283">
    <property type="entry name" value="CRISP-related"/>
</dbReference>
<dbReference type="SMART" id="SM00198">
    <property type="entry name" value="SCP"/>
    <property type="match status" value="1"/>
</dbReference>
<dbReference type="CDD" id="cd05380">
    <property type="entry name" value="CAP_euk"/>
    <property type="match status" value="1"/>
</dbReference>
<gene>
    <name evidence="5" type="ORF">OBRU01_21947</name>
</gene>
<dbReference type="Pfam" id="PF00188">
    <property type="entry name" value="CAP"/>
    <property type="match status" value="1"/>
</dbReference>
<feature type="domain" description="SCP" evidence="4">
    <location>
        <begin position="34"/>
        <end position="193"/>
    </location>
</feature>
<feature type="chain" id="PRO_5005572854" evidence="3">
    <location>
        <begin position="19"/>
        <end position="342"/>
    </location>
</feature>
<dbReference type="SUPFAM" id="SSF55797">
    <property type="entry name" value="PR-1-like"/>
    <property type="match status" value="1"/>
</dbReference>
<evidence type="ECO:0000313" key="6">
    <source>
        <dbReference type="Proteomes" id="UP000037510"/>
    </source>
</evidence>
<feature type="signal peptide" evidence="3">
    <location>
        <begin position="1"/>
        <end position="18"/>
    </location>
</feature>
<accession>A0A0L7KSN7</accession>
<evidence type="ECO:0000256" key="3">
    <source>
        <dbReference type="SAM" id="SignalP"/>
    </source>
</evidence>
<keyword evidence="2" id="KW-0964">Secreted</keyword>
<dbReference type="InterPro" id="IPR014044">
    <property type="entry name" value="CAP_dom"/>
</dbReference>
<dbReference type="STRING" id="104452.A0A0L7KSN7"/>